<evidence type="ECO:0000256" key="18">
    <source>
        <dbReference type="ARBA" id="ARBA00023268"/>
    </source>
</evidence>
<dbReference type="SUPFAM" id="SSF56796">
    <property type="entry name" value="Dehydroquinate synthase-like"/>
    <property type="match status" value="1"/>
</dbReference>
<dbReference type="InterPro" id="IPR031322">
    <property type="entry name" value="Shikimate/glucono_kinase"/>
</dbReference>
<evidence type="ECO:0000256" key="12">
    <source>
        <dbReference type="ARBA" id="ARBA00022833"/>
    </source>
</evidence>
<feature type="active site" description="Proton acceptor; for 3-dehydroquinate synthase activity" evidence="21">
    <location>
        <position position="280"/>
    </location>
</feature>
<comment type="caution">
    <text evidence="28">The sequence shown here is derived from an EMBL/GenBank/DDBJ whole genome shotgun (WGS) entry which is preliminary data.</text>
</comment>
<dbReference type="InterPro" id="IPR010110">
    <property type="entry name" value="Shikimate_DH_AroM-type"/>
</dbReference>
<dbReference type="PANTHER" id="PTHR21090">
    <property type="entry name" value="AROM/DEHYDROQUINATE SYNTHASE"/>
    <property type="match status" value="1"/>
</dbReference>
<feature type="binding site" evidence="21">
    <location>
        <position position="152"/>
    </location>
    <ligand>
        <name>7-phospho-2-dehydro-3-deoxy-D-arabino-heptonate</name>
        <dbReference type="ChEBI" id="CHEBI:58394"/>
    </ligand>
</feature>
<evidence type="ECO:0000313" key="28">
    <source>
        <dbReference type="EMBL" id="RXK36729.1"/>
    </source>
</evidence>
<keyword evidence="12 21" id="KW-0862">Zinc</keyword>
<keyword evidence="9 21" id="KW-0479">Metal-binding</keyword>
<evidence type="ECO:0000256" key="2">
    <source>
        <dbReference type="ARBA" id="ARBA00004842"/>
    </source>
</evidence>
<keyword evidence="29" id="KW-1185">Reference proteome</keyword>
<dbReference type="InterPro" id="IPR046346">
    <property type="entry name" value="Aminoacid_DH-like_N_sf"/>
</dbReference>
<dbReference type="CDD" id="cd00464">
    <property type="entry name" value="SK"/>
    <property type="match status" value="1"/>
</dbReference>
<dbReference type="PRINTS" id="PR01100">
    <property type="entry name" value="SHIKIMTKNASE"/>
</dbReference>
<evidence type="ECO:0000256" key="1">
    <source>
        <dbReference type="ARBA" id="ARBA00004811"/>
    </source>
</evidence>
<dbReference type="Gene3D" id="3.20.20.70">
    <property type="entry name" value="Aldolase class I"/>
    <property type="match status" value="1"/>
</dbReference>
<evidence type="ECO:0000256" key="9">
    <source>
        <dbReference type="ARBA" id="ARBA00022723"/>
    </source>
</evidence>
<comment type="similarity">
    <text evidence="5">Belongs to the EPSP synthase family.</text>
</comment>
<dbReference type="GO" id="GO:0004764">
    <property type="term" value="F:shikimate 3-dehydrogenase (NADP+) activity"/>
    <property type="evidence" value="ECO:0007669"/>
    <property type="project" value="UniProtKB-UniRule"/>
</dbReference>
<evidence type="ECO:0000259" key="26">
    <source>
        <dbReference type="Pfam" id="PF08501"/>
    </source>
</evidence>
<protein>
    <recommendedName>
        <fullName evidence="21">Pentafunctional AROM polypeptide</fullName>
    </recommendedName>
    <domain>
        <recommendedName>
            <fullName evidence="21">3-dehydroquinate synthase</fullName>
            <shortName evidence="21">DHQS</shortName>
            <ecNumber evidence="21">4.2.3.4</ecNumber>
        </recommendedName>
    </domain>
    <domain>
        <recommendedName>
            <fullName evidence="21">3-phosphoshikimate 1-carboxyvinyltransferase</fullName>
            <ecNumber evidence="21">2.5.1.19</ecNumber>
        </recommendedName>
        <alternativeName>
            <fullName evidence="21">5-enolpyruvylshikimate-3-phosphate synthase</fullName>
            <shortName evidence="21">EPSP synthase</shortName>
            <shortName evidence="21">EPSPS</shortName>
        </alternativeName>
    </domain>
    <domain>
        <recommendedName>
            <fullName evidence="21">Shikimate kinase</fullName>
            <shortName evidence="21">SK</shortName>
            <ecNumber evidence="21">2.7.1.71</ecNumber>
        </recommendedName>
    </domain>
    <domain>
        <recommendedName>
            <fullName evidence="21">3-dehydroquinate dehydratase</fullName>
            <shortName evidence="21">3-dehydroquinase</shortName>
            <ecNumber evidence="21">4.2.1.10</ecNumber>
        </recommendedName>
    </domain>
    <domain>
        <recommendedName>
            <fullName evidence="21">Shikimate dehydrogenase</fullName>
            <ecNumber evidence="21">1.1.1.25</ecNumber>
        </recommendedName>
    </domain>
</protein>
<feature type="binding site" evidence="21">
    <location>
        <position position="119"/>
    </location>
    <ligand>
        <name>NAD(+)</name>
        <dbReference type="ChEBI" id="CHEBI:57540"/>
    </ligand>
</feature>
<keyword evidence="18 21" id="KW-0511">Multifunctional enzyme</keyword>
<dbReference type="EMBL" id="SDIL01000089">
    <property type="protein sequence ID" value="RXK36729.1"/>
    <property type="molecule type" value="Genomic_DNA"/>
</dbReference>
<dbReference type="Pfam" id="PF08501">
    <property type="entry name" value="Shikimate_dh_N"/>
    <property type="match status" value="1"/>
</dbReference>
<dbReference type="Gene3D" id="3.40.50.1970">
    <property type="match status" value="1"/>
</dbReference>
<feature type="domain" description="Shikimate dehydrogenase substrate binding N-terminal" evidence="26">
    <location>
        <begin position="1330"/>
        <end position="1411"/>
    </location>
</feature>
<evidence type="ECO:0000256" key="5">
    <source>
        <dbReference type="ARBA" id="ARBA00009948"/>
    </source>
</evidence>
<dbReference type="GO" id="GO:0003866">
    <property type="term" value="F:3-phosphoshikimate 1-carboxyvinyltransferase activity"/>
    <property type="evidence" value="ECO:0007669"/>
    <property type="project" value="UniProtKB-UniRule"/>
</dbReference>
<comment type="similarity">
    <text evidence="4">In the N-terminal section; belongs to the shikimate kinase family.</text>
</comment>
<dbReference type="InterPro" id="IPR000623">
    <property type="entry name" value="Shikimate_kinase/TSH1"/>
</dbReference>
<evidence type="ECO:0000313" key="29">
    <source>
        <dbReference type="Proteomes" id="UP000289152"/>
    </source>
</evidence>
<dbReference type="HAMAP" id="MF_03143">
    <property type="entry name" value="Pentafunct_AroM"/>
    <property type="match status" value="1"/>
</dbReference>
<comment type="function">
    <text evidence="21 22">The AROM polypeptide catalyzes 5 consecutive enzymatic reactions in prechorismate polyaromatic amino acid biosynthesis.</text>
</comment>
<evidence type="ECO:0000256" key="11">
    <source>
        <dbReference type="ARBA" id="ARBA00022777"/>
    </source>
</evidence>
<keyword evidence="8 21" id="KW-0808">Transferase</keyword>
<comment type="subunit">
    <text evidence="21 22">Homodimer.</text>
</comment>
<evidence type="ECO:0000259" key="24">
    <source>
        <dbReference type="Pfam" id="PF01488"/>
    </source>
</evidence>
<evidence type="ECO:0000256" key="8">
    <source>
        <dbReference type="ARBA" id="ARBA00022679"/>
    </source>
</evidence>
<dbReference type="InterPro" id="IPR030960">
    <property type="entry name" value="DHQS/DOIS_N"/>
</dbReference>
<dbReference type="InterPro" id="IPR006264">
    <property type="entry name" value="EPSP_synthase"/>
</dbReference>
<feature type="binding site" evidence="21">
    <location>
        <position position="161"/>
    </location>
    <ligand>
        <name>NAD(+)</name>
        <dbReference type="ChEBI" id="CHEBI:57540"/>
    </ligand>
</feature>
<dbReference type="PROSITE" id="PS00104">
    <property type="entry name" value="EPSP_SYNTHASE_1"/>
    <property type="match status" value="1"/>
</dbReference>
<dbReference type="CDD" id="cd00502">
    <property type="entry name" value="DHQase_I"/>
    <property type="match status" value="1"/>
</dbReference>
<dbReference type="Pfam" id="PF01202">
    <property type="entry name" value="SKI"/>
    <property type="match status" value="1"/>
</dbReference>
<comment type="cofactor">
    <cofactor evidence="21 22">
        <name>Zn(2+)</name>
        <dbReference type="ChEBI" id="CHEBI:29105"/>
    </cofactor>
    <text evidence="21 22">Binds 2 Zn(2+) ions per subunit.</text>
</comment>
<feature type="binding site" evidence="21">
    <location>
        <begin position="139"/>
        <end position="140"/>
    </location>
    <ligand>
        <name>NAD(+)</name>
        <dbReference type="ChEBI" id="CHEBI:57540"/>
    </ligand>
</feature>
<comment type="pathway">
    <text evidence="1 21 22">Metabolic intermediate biosynthesis; chorismate biosynthesis; chorismate from D-erythrose 4-phosphate and phosphoenolpyruvate: step 6/7.</text>
</comment>
<dbReference type="OrthoDB" id="197068at2759"/>
<evidence type="ECO:0000256" key="4">
    <source>
        <dbReference type="ARBA" id="ARBA00009349"/>
    </source>
</evidence>
<dbReference type="EC" id="1.1.1.25" evidence="21"/>
<dbReference type="GO" id="GO:0009073">
    <property type="term" value="P:aromatic amino acid family biosynthetic process"/>
    <property type="evidence" value="ECO:0007669"/>
    <property type="project" value="UniProtKB-UniRule"/>
</dbReference>
<name>A0A4Q1BGM5_TREME</name>
<comment type="pathway">
    <text evidence="21 22">Metabolic intermediate biosynthesis; chorismate biosynthesis; chorismate from D-erythrose 4-phosphate and phosphoenolpyruvate: step 2/7.</text>
</comment>
<dbReference type="InterPro" id="IPR016037">
    <property type="entry name" value="DHQ_synth_AroB"/>
</dbReference>
<dbReference type="InterPro" id="IPR001381">
    <property type="entry name" value="DHquinase_I"/>
</dbReference>
<dbReference type="InterPro" id="IPR006151">
    <property type="entry name" value="Shikm_DH/Glu-tRNA_Rdtase"/>
</dbReference>
<dbReference type="Gene3D" id="3.40.50.10860">
    <property type="entry name" value="Leucine Dehydrogenase, chain A, domain 1"/>
    <property type="match status" value="1"/>
</dbReference>
<dbReference type="VEuPathDB" id="FungiDB:TREMEDRAFT_44120"/>
<feature type="binding site" evidence="21">
    <location>
        <begin position="194"/>
        <end position="197"/>
    </location>
    <ligand>
        <name>7-phospho-2-dehydro-3-deoxy-D-arabino-heptonate</name>
        <dbReference type="ChEBI" id="CHEBI:58394"/>
    </ligand>
</feature>
<dbReference type="FunFam" id="1.20.1090.10:FF:000007">
    <property type="entry name" value="Pentafunctional AROM polypeptide"/>
    <property type="match status" value="1"/>
</dbReference>
<dbReference type="InterPro" id="IPR001986">
    <property type="entry name" value="Enolpyruvate_Tfrase_dom"/>
</dbReference>
<dbReference type="Pfam" id="PF00275">
    <property type="entry name" value="EPSP_synthase"/>
    <property type="match status" value="1"/>
</dbReference>
<organism evidence="28 29">
    <name type="scientific">Tremella mesenterica</name>
    <name type="common">Jelly fungus</name>
    <dbReference type="NCBI Taxonomy" id="5217"/>
    <lineage>
        <taxon>Eukaryota</taxon>
        <taxon>Fungi</taxon>
        <taxon>Dikarya</taxon>
        <taxon>Basidiomycota</taxon>
        <taxon>Agaricomycotina</taxon>
        <taxon>Tremellomycetes</taxon>
        <taxon>Tremellales</taxon>
        <taxon>Tremellaceae</taxon>
        <taxon>Tremella</taxon>
    </lineage>
</organism>
<dbReference type="CDD" id="cd01556">
    <property type="entry name" value="EPSP_synthase"/>
    <property type="match status" value="1"/>
</dbReference>
<dbReference type="NCBIfam" id="TIGR01356">
    <property type="entry name" value="aroA"/>
    <property type="match status" value="1"/>
</dbReference>
<keyword evidence="16 21" id="KW-0057">Aromatic amino acid biosynthesis</keyword>
<dbReference type="InterPro" id="IPR056179">
    <property type="entry name" value="DHQS_C"/>
</dbReference>
<comment type="similarity">
    <text evidence="21 22">In the 2nd section; belongs to the EPSP synthase family.</text>
</comment>
<feature type="binding site" evidence="21">
    <location>
        <position position="194"/>
    </location>
    <ligand>
        <name>Zn(2+)</name>
        <dbReference type="ChEBI" id="CHEBI:29105"/>
        <note>catalytic</note>
    </ligand>
</feature>
<dbReference type="InterPro" id="IPR036291">
    <property type="entry name" value="NAD(P)-bd_dom_sf"/>
</dbReference>
<comment type="catalytic activity">
    <reaction evidence="19">
        <text>3-phosphoshikimate + phosphoenolpyruvate = 5-O-(1-carboxyvinyl)-3-phosphoshikimate + phosphate</text>
        <dbReference type="Rhea" id="RHEA:21256"/>
        <dbReference type="ChEBI" id="CHEBI:43474"/>
        <dbReference type="ChEBI" id="CHEBI:57701"/>
        <dbReference type="ChEBI" id="CHEBI:58702"/>
        <dbReference type="ChEBI" id="CHEBI:145989"/>
        <dbReference type="EC" id="2.5.1.19"/>
    </reaction>
    <physiologicalReaction direction="left-to-right" evidence="19">
        <dbReference type="Rhea" id="RHEA:21257"/>
    </physiologicalReaction>
</comment>
<dbReference type="FunFam" id="3.65.10.10:FF:000008">
    <property type="entry name" value="Pentafunctional AROM polypeptide"/>
    <property type="match status" value="1"/>
</dbReference>
<feature type="active site" description="Proton acceptor; for 3-dehydroquinate synthase activity" evidence="21">
    <location>
        <position position="265"/>
    </location>
</feature>
<evidence type="ECO:0000256" key="6">
    <source>
        <dbReference type="ARBA" id="ARBA00022490"/>
    </source>
</evidence>
<feature type="region of interest" description="3-dehydroquinate synthase" evidence="21">
    <location>
        <begin position="1"/>
        <end position="389"/>
    </location>
</feature>
<evidence type="ECO:0000256" key="16">
    <source>
        <dbReference type="ARBA" id="ARBA00023141"/>
    </source>
</evidence>
<dbReference type="Gene3D" id="3.40.50.300">
    <property type="entry name" value="P-loop containing nucleotide triphosphate hydrolases"/>
    <property type="match status" value="1"/>
</dbReference>
<evidence type="ECO:0000259" key="23">
    <source>
        <dbReference type="Pfam" id="PF00275"/>
    </source>
</evidence>
<sequence>MTAGADVLKVSILGTESIHVGFHLLPYIFNTILTTLPSSTYALVTDTNLSSLYLPDIQKAFEHASKQCDSSARFITYQVAPGEGAKSRAVKAEIEDWLLENRCTRDTVILAFGGGVIGDLTGFVAATFMRGVKFVQIPTTLLAMVDSSVGGKTAIDTSHGKNLIGAFWQPSYIFVDLAFLTSLPPREIANGMAEVVKTAAIWKEDDFASLESSAEEIMTAASTKVSAPDAGRFANDRSPSQSLLLKVVTGSIHVKAHIVTVDERETGLRNLVNFGHTIGHAIEAVLTPSMLHGECVSIGMILEAEVARQLGVLSQVAVGRLTRCLQAYGLPISLSDRRITALPASNGLGVERLLDIMRIDKKNSGPAKKIVILSRIGKTFEEKATVVADEIIRKVLCDAVTIRAGTPSKSPVIMATPGSKSISNRALVLAALGKGPCRVKNLLHSDDTAVMMNALAELKGATFSWEDGGDTILVQGGEGRLSAPAKGKELYLGNAGTAARFLTTVCALVSSRHATASSHTSTVVTGNARMKQRPIGPLVEALRFNGASISYLGSEGCLPLDIATDGFHGGHIQLAATVSSQYVSSILLCAPYASEPVTLELIGGQVISQPYIDMTIAMMAEFGITVTRQTDSSGKILDVYVIPKGTYVNPEVYNVESDASSATYPLAIAAITGTTCTISNIGSSSLQGDARFAKEVLEPMGCLVEQTATSTTVTGPPKGQLRALGNVDMEPMTDAFLTASVLAAVAIKPCLPGREVEGLPSTASRIYGIANQRVKECNRILAMRDQLAKFGVKTDEFDTGIIIFGQNCSTLKEGASIHCYDDHRVAMAFAVLGTLIDRTIIEEKRCVEKTWPNFWDDLSNKIGVHSDGVEHVNHQASSSQSNGHVQPSDLPIFLIGMRGAGKTYVGQLAVSTLLCPYIDADVVFETRTSMSVSDYVAAEGWPAFRKTETEILRELSGTAGKSIISLGGGVVESSEARDILKSHIKRGGNVVHVTREVKAIEAFLEELGATTGRPAYGEPFQEVYKRRKPWYRQCSNYDFFNIFEPLPEQSQEDHHQAMKSECGRFFSFISGAKSNRPKLGPENPTTFLSLTFPDITVALGQMDELTEGADAIELRVDLLNPTGQVVNAPSIPSLEYVGRQLSLLRLVTNLPMVYSVRSKEQGGFFPSDQPDAYKETVILGLRSACEYVDMEVAWPVPVMDSIVSHRGQSHIIASWHDWSGSMKWSSHEVRNKYIECAKYGDIVKIVGTAKTSSDNSQLQLFVSSLSPNSKPLLAINMGELGQLSRITNLILTPITHPLLPSRAAPGQLSVKEILLARHLIGMLPSKKFYIAGSPISHSMSPTLHNAAFKACGYPHVYTRLEAATIDDEFLEILHSDETGGMSITMPLKLLIMDHLDSVSPDARLLGAVNTVIPSIRNGKRWLHGENTDWQAIYEAASTNLPSSSSKQTLEGLVIGAGGTCRAALMALHTSKAKRIYLYNRTLSNAEKVKSSFPKEFNIEIIDDLSIISHLDQKPQVIISTVPGESITLKEGQGIYVSESIFGGEGVAIDLAYKPRKTALIQLAEKKGWRAVSGIEILCLQGYKQHELWMGKKAPKKKIYEAVMEVYLK</sequence>
<dbReference type="FunFam" id="3.40.50.1970:FF:000007">
    <property type="entry name" value="Pentafunctional AROM polypeptide"/>
    <property type="match status" value="1"/>
</dbReference>
<keyword evidence="14 21" id="KW-0521">NADP</keyword>
<feature type="active site" description="Proton acceptor; for 3-dehydroquinate dehydratase activity" evidence="21">
    <location>
        <position position="1216"/>
    </location>
</feature>
<dbReference type="FunCoup" id="A0A4Q1BGM5">
    <property type="interactions" value="98"/>
</dbReference>
<keyword evidence="17 21" id="KW-0456">Lyase</keyword>
<dbReference type="CDD" id="cd01065">
    <property type="entry name" value="NAD_bind_Shikimate_DH"/>
    <property type="match status" value="1"/>
</dbReference>
<comment type="caution">
    <text evidence="21">Lacks conserved residue(s) required for the propagation of feature annotation.</text>
</comment>
<feature type="region of interest" description="Shikimate dehydrogenase" evidence="21">
    <location>
        <begin position="1325"/>
        <end position="1608"/>
    </location>
</feature>
<dbReference type="STRING" id="5217.A0A4Q1BGM5"/>
<evidence type="ECO:0000256" key="22">
    <source>
        <dbReference type="PIRNR" id="PIRNR000514"/>
    </source>
</evidence>
<comment type="pathway">
    <text evidence="21 22">Metabolic intermediate biosynthesis; chorismate biosynthesis; chorismate from D-erythrose 4-phosphate and phosphoenolpyruvate: step 4/7.</text>
</comment>
<comment type="similarity">
    <text evidence="3">In the 2nd section; belongs to the type-I 3-dehydroquinase family.</text>
</comment>
<comment type="catalytic activity">
    <reaction evidence="21 22">
        <text>7-phospho-2-dehydro-3-deoxy-D-arabino-heptonate = 3-dehydroquinate + phosphate</text>
        <dbReference type="Rhea" id="RHEA:21968"/>
        <dbReference type="ChEBI" id="CHEBI:32364"/>
        <dbReference type="ChEBI" id="CHEBI:43474"/>
        <dbReference type="ChEBI" id="CHEBI:58394"/>
        <dbReference type="EC" id="4.2.3.4"/>
    </reaction>
</comment>
<dbReference type="GO" id="GO:0009423">
    <property type="term" value="P:chorismate biosynthetic process"/>
    <property type="evidence" value="ECO:0007669"/>
    <property type="project" value="UniProtKB-UniRule"/>
</dbReference>
<evidence type="ECO:0000256" key="21">
    <source>
        <dbReference type="HAMAP-Rule" id="MF_03143"/>
    </source>
</evidence>
<dbReference type="HAMAP" id="MF_00210">
    <property type="entry name" value="EPSP_synth"/>
    <property type="match status" value="1"/>
</dbReference>
<feature type="binding site" evidence="21">
    <location>
        <begin position="896"/>
        <end position="903"/>
    </location>
    <ligand>
        <name>ATP</name>
        <dbReference type="ChEBI" id="CHEBI:30616"/>
    </ligand>
</feature>
<dbReference type="EC" id="4.2.1.10" evidence="21"/>
<dbReference type="InParanoid" id="A0A4Q1BGM5"/>
<dbReference type="GO" id="GO:0008652">
    <property type="term" value="P:amino acid biosynthetic process"/>
    <property type="evidence" value="ECO:0007669"/>
    <property type="project" value="UniProtKB-KW"/>
</dbReference>
<feature type="binding site" evidence="21">
    <location>
        <position position="292"/>
    </location>
    <ligand>
        <name>7-phospho-2-dehydro-3-deoxy-D-arabino-heptonate</name>
        <dbReference type="ChEBI" id="CHEBI:58394"/>
    </ligand>
</feature>
<feature type="domain" description="3-dehydroquinate synthase N-terminal" evidence="25">
    <location>
        <begin position="77"/>
        <end position="189"/>
    </location>
</feature>
<evidence type="ECO:0000256" key="20">
    <source>
        <dbReference type="ARBA" id="ARBA00048567"/>
    </source>
</evidence>
<evidence type="ECO:0000256" key="7">
    <source>
        <dbReference type="ARBA" id="ARBA00022605"/>
    </source>
</evidence>
<evidence type="ECO:0000256" key="17">
    <source>
        <dbReference type="ARBA" id="ARBA00023239"/>
    </source>
</evidence>
<dbReference type="InterPro" id="IPR027417">
    <property type="entry name" value="P-loop_NTPase"/>
</dbReference>
<dbReference type="FunFam" id="3.65.10.10:FF:000007">
    <property type="entry name" value="Pentafunctional AROM polypeptide"/>
    <property type="match status" value="1"/>
</dbReference>
<comment type="similarity">
    <text evidence="21">In the N-terminal section; belongs to the sugar phosphate cyclases superfamily. Dehydroquinate synthase family.</text>
</comment>
<dbReference type="SUPFAM" id="SSF51569">
    <property type="entry name" value="Aldolase"/>
    <property type="match status" value="1"/>
</dbReference>
<dbReference type="PIRSF" id="PIRSF000514">
    <property type="entry name" value="Pentafunct_AroM"/>
    <property type="match status" value="1"/>
</dbReference>
<comment type="pathway">
    <text evidence="2 21 22">Metabolic intermediate biosynthesis; chorismate biosynthesis; chorismate from D-erythrose 4-phosphate and phosphoenolpyruvate: step 5/7.</text>
</comment>
<dbReference type="CDD" id="cd08195">
    <property type="entry name" value="DHQS"/>
    <property type="match status" value="1"/>
</dbReference>
<comment type="catalytic activity">
    <reaction evidence="21 22">
        <text>shikimate + NADP(+) = 3-dehydroshikimate + NADPH + H(+)</text>
        <dbReference type="Rhea" id="RHEA:17737"/>
        <dbReference type="ChEBI" id="CHEBI:15378"/>
        <dbReference type="ChEBI" id="CHEBI:16630"/>
        <dbReference type="ChEBI" id="CHEBI:36208"/>
        <dbReference type="ChEBI" id="CHEBI:57783"/>
        <dbReference type="ChEBI" id="CHEBI:58349"/>
        <dbReference type="EC" id="1.1.1.25"/>
    </reaction>
</comment>
<keyword evidence="10 21" id="KW-0547">Nucleotide-binding</keyword>
<dbReference type="Gene3D" id="3.40.50.720">
    <property type="entry name" value="NAD(P)-binding Rossmann-like Domain"/>
    <property type="match status" value="1"/>
</dbReference>
<dbReference type="NCBIfam" id="TIGR01809">
    <property type="entry name" value="Shik-DH-AROM"/>
    <property type="match status" value="1"/>
</dbReference>
<dbReference type="SUPFAM" id="SSF53223">
    <property type="entry name" value="Aminoacid dehydrogenase-like, N-terminal domain"/>
    <property type="match status" value="1"/>
</dbReference>
<evidence type="ECO:0000256" key="3">
    <source>
        <dbReference type="ARBA" id="ARBA00006477"/>
    </source>
</evidence>
<dbReference type="InterPro" id="IPR013708">
    <property type="entry name" value="Shikimate_DH-bd_N"/>
</dbReference>
<dbReference type="InterPro" id="IPR013792">
    <property type="entry name" value="RNA3'P_cycl/enolpyr_Trfase_a/b"/>
</dbReference>
<feature type="domain" description="Enolpyruvate transferase" evidence="23">
    <location>
        <begin position="415"/>
        <end position="858"/>
    </location>
</feature>
<dbReference type="Pfam" id="PF01761">
    <property type="entry name" value="DHQ_synthase"/>
    <property type="match status" value="1"/>
</dbReference>
<comment type="pathway">
    <text evidence="21 22">Metabolic intermediate biosynthesis; chorismate biosynthesis; chorismate from D-erythrose 4-phosphate and phosphoenolpyruvate: step 3/7.</text>
</comment>
<evidence type="ECO:0000256" key="15">
    <source>
        <dbReference type="ARBA" id="ARBA00023002"/>
    </source>
</evidence>
<accession>A0A4Q1BGM5</accession>
<feature type="binding site" evidence="21">
    <location>
        <position position="276"/>
    </location>
    <ligand>
        <name>Zn(2+)</name>
        <dbReference type="ChEBI" id="CHEBI:29105"/>
        <note>catalytic</note>
    </ligand>
</feature>
<gene>
    <name evidence="28" type="ORF">M231_06036</name>
</gene>
<dbReference type="InterPro" id="IPR023193">
    <property type="entry name" value="EPSP_synthase_CS"/>
</dbReference>
<proteinExistence type="inferred from homology"/>
<dbReference type="Gene3D" id="1.20.1090.10">
    <property type="entry name" value="Dehydroquinate synthase-like - alpha domain"/>
    <property type="match status" value="1"/>
</dbReference>
<feature type="binding site" evidence="21">
    <location>
        <begin position="46"/>
        <end position="48"/>
    </location>
    <ligand>
        <name>NAD(+)</name>
        <dbReference type="ChEBI" id="CHEBI:57540"/>
    </ligand>
</feature>
<keyword evidence="11 21" id="KW-0418">Kinase</keyword>
<comment type="similarity">
    <text evidence="21 22">In the 3rd section; belongs to the shikimate kinase family.</text>
</comment>
<dbReference type="GO" id="GO:0005524">
    <property type="term" value="F:ATP binding"/>
    <property type="evidence" value="ECO:0007669"/>
    <property type="project" value="UniProtKB-UniRule"/>
</dbReference>
<comment type="catalytic activity">
    <reaction evidence="20 21 22">
        <text>shikimate + ATP = 3-phosphoshikimate + ADP + H(+)</text>
        <dbReference type="Rhea" id="RHEA:13121"/>
        <dbReference type="ChEBI" id="CHEBI:15378"/>
        <dbReference type="ChEBI" id="CHEBI:30616"/>
        <dbReference type="ChEBI" id="CHEBI:36208"/>
        <dbReference type="ChEBI" id="CHEBI:145989"/>
        <dbReference type="ChEBI" id="CHEBI:456216"/>
        <dbReference type="EC" id="2.7.1.71"/>
    </reaction>
</comment>
<dbReference type="GO" id="GO:0004765">
    <property type="term" value="F:shikimate kinase activity"/>
    <property type="evidence" value="ECO:0007669"/>
    <property type="project" value="UniProtKB-UniRule"/>
</dbReference>
<feature type="binding site" evidence="21">
    <location>
        <position position="361"/>
    </location>
    <ligand>
        <name>7-phospho-2-dehydro-3-deoxy-D-arabino-heptonate</name>
        <dbReference type="ChEBI" id="CHEBI:58394"/>
    </ligand>
</feature>
<dbReference type="EC" id="4.2.3.4" evidence="21"/>
<evidence type="ECO:0000256" key="19">
    <source>
        <dbReference type="ARBA" id="ARBA00044633"/>
    </source>
</evidence>
<dbReference type="InterPro" id="IPR023000">
    <property type="entry name" value="Shikimate_kinase_CS"/>
</dbReference>
<evidence type="ECO:0000256" key="10">
    <source>
        <dbReference type="ARBA" id="ARBA00022741"/>
    </source>
</evidence>
<dbReference type="NCBIfam" id="TIGR01093">
    <property type="entry name" value="aroD"/>
    <property type="match status" value="1"/>
</dbReference>
<dbReference type="Proteomes" id="UP000289152">
    <property type="component" value="Unassembled WGS sequence"/>
</dbReference>
<evidence type="ECO:0000259" key="25">
    <source>
        <dbReference type="Pfam" id="PF01761"/>
    </source>
</evidence>
<dbReference type="GO" id="GO:0003855">
    <property type="term" value="F:3-dehydroquinate dehydratase activity"/>
    <property type="evidence" value="ECO:0007669"/>
    <property type="project" value="UniProtKB-UniRule"/>
</dbReference>
<feature type="binding site" evidence="21">
    <location>
        <position position="146"/>
    </location>
    <ligand>
        <name>7-phospho-2-dehydro-3-deoxy-D-arabino-heptonate</name>
        <dbReference type="ChEBI" id="CHEBI:58394"/>
    </ligand>
</feature>
<dbReference type="UniPathway" id="UPA00053">
    <property type="reaction ID" value="UER00085"/>
</dbReference>
<feature type="binding site" evidence="21">
    <location>
        <begin position="269"/>
        <end position="273"/>
    </location>
    <ligand>
        <name>7-phospho-2-dehydro-3-deoxy-D-arabino-heptonate</name>
        <dbReference type="ChEBI" id="CHEBI:58394"/>
    </ligand>
</feature>
<dbReference type="InterPro" id="IPR008289">
    <property type="entry name" value="Pentafunct_AroM"/>
</dbReference>
<dbReference type="Pfam" id="PF01487">
    <property type="entry name" value="DHquinase_I"/>
    <property type="match status" value="1"/>
</dbReference>
<feature type="binding site" evidence="21">
    <location>
        <position position="292"/>
    </location>
    <ligand>
        <name>Zn(2+)</name>
        <dbReference type="ChEBI" id="CHEBI:29105"/>
        <note>catalytic</note>
    </ligand>
</feature>
<dbReference type="GO" id="GO:0046872">
    <property type="term" value="F:metal ion binding"/>
    <property type="evidence" value="ECO:0007669"/>
    <property type="project" value="UniProtKB-UniRule"/>
</dbReference>
<dbReference type="SUPFAM" id="SSF52540">
    <property type="entry name" value="P-loop containing nucleoside triphosphate hydrolases"/>
    <property type="match status" value="1"/>
</dbReference>
<dbReference type="EC" id="2.7.1.71" evidence="21"/>
<feature type="binding site" evidence="21">
    <location>
        <position position="255"/>
    </location>
    <ligand>
        <name>7-phospho-2-dehydro-3-deoxy-D-arabino-heptonate</name>
        <dbReference type="ChEBI" id="CHEBI:58394"/>
    </ligand>
</feature>
<keyword evidence="13 21" id="KW-0067">ATP-binding</keyword>
<dbReference type="EC" id="2.5.1.19" evidence="21"/>
<feature type="domain" description="Quinate/shikimate 5-dehydrogenase/glutamyl-tRNA reductase" evidence="24">
    <location>
        <begin position="1450"/>
        <end position="1551"/>
    </location>
</feature>
<feature type="domain" description="3-dehydroquinate synthase C-terminal" evidence="27">
    <location>
        <begin position="191"/>
        <end position="363"/>
    </location>
</feature>
<dbReference type="Pfam" id="PF01488">
    <property type="entry name" value="Shikimate_DH"/>
    <property type="match status" value="1"/>
</dbReference>
<dbReference type="PANTHER" id="PTHR21090:SF5">
    <property type="entry name" value="PENTAFUNCTIONAL AROM POLYPEPTIDE"/>
    <property type="match status" value="1"/>
</dbReference>
<dbReference type="FunFam" id="3.20.20.70:FF:000135">
    <property type="entry name" value="Pentafunctional AROM polypeptide"/>
    <property type="match status" value="1"/>
</dbReference>
<feature type="active site" description="Schiff-base intermediate with substrate; for 3-dehydroquinate dehydratase activity" evidence="21">
    <location>
        <position position="1244"/>
    </location>
</feature>
<dbReference type="HAMAP" id="MF_00109">
    <property type="entry name" value="Shikimate_kinase"/>
    <property type="match status" value="1"/>
</dbReference>
<feature type="binding site" evidence="21">
    <location>
        <begin position="114"/>
        <end position="116"/>
    </location>
    <ligand>
        <name>NAD(+)</name>
        <dbReference type="ChEBI" id="CHEBI:57540"/>
    </ligand>
</feature>
<comment type="similarity">
    <text evidence="22">In the N-terminal section; belongs to the dehydroquinate synthase family.</text>
</comment>
<comment type="similarity">
    <text evidence="21 22">In the 4th section; belongs to the type-I 3-dehydroquinase family.</text>
</comment>
<comment type="subcellular location">
    <subcellularLocation>
        <location evidence="21 22">Cytoplasm</location>
    </subcellularLocation>
</comment>
<evidence type="ECO:0000259" key="27">
    <source>
        <dbReference type="Pfam" id="PF24621"/>
    </source>
</evidence>
<feature type="binding site" evidence="21">
    <location>
        <position position="190"/>
    </location>
    <ligand>
        <name>NAD(+)</name>
        <dbReference type="ChEBI" id="CHEBI:57540"/>
    </ligand>
</feature>
<dbReference type="PROSITE" id="PS00885">
    <property type="entry name" value="EPSP_SYNTHASE_2"/>
    <property type="match status" value="1"/>
</dbReference>
<dbReference type="InterPro" id="IPR036968">
    <property type="entry name" value="Enolpyruvate_Tfrase_sf"/>
</dbReference>
<evidence type="ECO:0000256" key="13">
    <source>
        <dbReference type="ARBA" id="ARBA00022840"/>
    </source>
</evidence>
<dbReference type="PROSITE" id="PS01128">
    <property type="entry name" value="SHIKIMATE_KINASE"/>
    <property type="match status" value="1"/>
</dbReference>
<feature type="binding site" evidence="21">
    <location>
        <position position="276"/>
    </location>
    <ligand>
        <name>7-phospho-2-dehydro-3-deoxy-D-arabino-heptonate</name>
        <dbReference type="ChEBI" id="CHEBI:58394"/>
    </ligand>
</feature>
<keyword evidence="7 21" id="KW-0028">Amino-acid biosynthesis</keyword>
<feature type="binding site" evidence="21">
    <location>
        <begin position="83"/>
        <end position="86"/>
    </location>
    <ligand>
        <name>NAD(+)</name>
        <dbReference type="ChEBI" id="CHEBI:57540"/>
    </ligand>
</feature>
<dbReference type="GO" id="GO:0005737">
    <property type="term" value="C:cytoplasm"/>
    <property type="evidence" value="ECO:0007669"/>
    <property type="project" value="UniProtKB-SubCell"/>
</dbReference>
<dbReference type="SUPFAM" id="SSF51735">
    <property type="entry name" value="NAD(P)-binding Rossmann-fold domains"/>
    <property type="match status" value="1"/>
</dbReference>
<dbReference type="Gene3D" id="3.65.10.10">
    <property type="entry name" value="Enolpyruvate transferase domain"/>
    <property type="match status" value="2"/>
</dbReference>
<comment type="catalytic activity">
    <reaction evidence="21 22">
        <text>3-dehydroquinate = 3-dehydroshikimate + H2O</text>
        <dbReference type="Rhea" id="RHEA:21096"/>
        <dbReference type="ChEBI" id="CHEBI:15377"/>
        <dbReference type="ChEBI" id="CHEBI:16630"/>
        <dbReference type="ChEBI" id="CHEBI:32364"/>
        <dbReference type="EC" id="4.2.1.10"/>
    </reaction>
</comment>
<dbReference type="Pfam" id="PF24621">
    <property type="entry name" value="DHQS_C"/>
    <property type="match status" value="1"/>
</dbReference>
<feature type="binding site" evidence="21">
    <location>
        <begin position="179"/>
        <end position="182"/>
    </location>
    <ligand>
        <name>NAD(+)</name>
        <dbReference type="ChEBI" id="CHEBI:57540"/>
    </ligand>
</feature>
<feature type="binding site" evidence="21">
    <location>
        <position position="162"/>
    </location>
    <ligand>
        <name>7-phospho-2-dehydro-3-deoxy-D-arabino-heptonate</name>
        <dbReference type="ChEBI" id="CHEBI:58394"/>
    </ligand>
</feature>
<keyword evidence="6 21" id="KW-0963">Cytoplasm</keyword>
<keyword evidence="15 21" id="KW-0560">Oxidoreductase</keyword>
<dbReference type="NCBIfam" id="TIGR01357">
    <property type="entry name" value="aroB"/>
    <property type="match status" value="1"/>
</dbReference>
<dbReference type="GO" id="GO:0003856">
    <property type="term" value="F:3-dehydroquinate synthase activity"/>
    <property type="evidence" value="ECO:0007669"/>
    <property type="project" value="UniProtKB-UniRule"/>
</dbReference>
<evidence type="ECO:0000256" key="14">
    <source>
        <dbReference type="ARBA" id="ARBA00022857"/>
    </source>
</evidence>
<dbReference type="SUPFAM" id="SSF55205">
    <property type="entry name" value="EPT/RTPC-like"/>
    <property type="match status" value="1"/>
</dbReference>
<dbReference type="InterPro" id="IPR013785">
    <property type="entry name" value="Aldolase_TIM"/>
</dbReference>
<reference evidence="28 29" key="1">
    <citation type="submission" date="2016-06" db="EMBL/GenBank/DDBJ databases">
        <title>Evolution of pathogenesis and genome organization in the Tremellales.</title>
        <authorList>
            <person name="Cuomo C."/>
            <person name="Litvintseva A."/>
            <person name="Heitman J."/>
            <person name="Chen Y."/>
            <person name="Sun S."/>
            <person name="Springer D."/>
            <person name="Dromer F."/>
            <person name="Young S."/>
            <person name="Zeng Q."/>
            <person name="Chapman S."/>
            <person name="Gujja S."/>
            <person name="Saif S."/>
            <person name="Birren B."/>
        </authorList>
    </citation>
    <scope>NUCLEOTIDE SEQUENCE [LARGE SCALE GENOMIC DNA]</scope>
    <source>
        <strain evidence="28 29">ATCC 28783</strain>
    </source>
</reference>
<feature type="active site" description="For EPSP synthase activity" evidence="21">
    <location>
        <position position="846"/>
    </location>
</feature>
<feature type="binding site" evidence="21">
    <location>
        <position position="130"/>
    </location>
    <ligand>
        <name>7-phospho-2-dehydro-3-deoxy-D-arabino-heptonate</name>
        <dbReference type="ChEBI" id="CHEBI:58394"/>
    </ligand>
</feature>
<comment type="similarity">
    <text evidence="21 22">In the C-terminal section; belongs to the shikimate dehydrogenase family.</text>
</comment>